<feature type="domain" description="HNH" evidence="2">
    <location>
        <begin position="12"/>
        <end position="46"/>
    </location>
</feature>
<evidence type="ECO:0000313" key="4">
    <source>
        <dbReference type="Proteomes" id="UP000272622"/>
    </source>
</evidence>
<name>A0ABM7CY69_9PSED</name>
<dbReference type="Proteomes" id="UP000272622">
    <property type="component" value="Chromosome"/>
</dbReference>
<keyword evidence="4" id="KW-1185">Reference proteome</keyword>
<dbReference type="Pfam" id="PF01844">
    <property type="entry name" value="HNH"/>
    <property type="match status" value="1"/>
</dbReference>
<organism evidence="3 4">
    <name type="scientific">Pseudomonas oryziphila</name>
    <dbReference type="NCBI Taxonomy" id="2894079"/>
    <lineage>
        <taxon>Bacteria</taxon>
        <taxon>Pseudomonadati</taxon>
        <taxon>Pseudomonadota</taxon>
        <taxon>Gammaproteobacteria</taxon>
        <taxon>Pseudomonadales</taxon>
        <taxon>Pseudomonadaceae</taxon>
        <taxon>Pseudomonas</taxon>
    </lineage>
</organism>
<feature type="region of interest" description="Disordered" evidence="1">
    <location>
        <begin position="1"/>
        <end position="32"/>
    </location>
</feature>
<accession>A0ABM7CY69</accession>
<dbReference type="InterPro" id="IPR003615">
    <property type="entry name" value="HNH_nuc"/>
</dbReference>
<evidence type="ECO:0000313" key="3">
    <source>
        <dbReference type="EMBL" id="AZL76474.1"/>
    </source>
</evidence>
<feature type="compositionally biased region" description="Basic and acidic residues" evidence="1">
    <location>
        <begin position="1"/>
        <end position="20"/>
    </location>
</feature>
<gene>
    <name evidence="3" type="ORF">EI693_11305</name>
</gene>
<evidence type="ECO:0000259" key="2">
    <source>
        <dbReference type="Pfam" id="PF01844"/>
    </source>
</evidence>
<sequence length="50" mass="5545">MRHERGVRPPENEAHVDHIIPKSKGGSGTPENGQVLCRICNIEKSDSCDF</sequence>
<reference evidence="3 4" key="1">
    <citation type="submission" date="2018-12" db="EMBL/GenBank/DDBJ databases">
        <authorList>
            <person name="Li S."/>
            <person name="Yang R."/>
            <person name="Chen G."/>
            <person name="Zou L."/>
            <person name="Zhang C."/>
            <person name="Chen Y."/>
            <person name="Liu Z."/>
            <person name="Li Y."/>
            <person name="Yan Y."/>
            <person name="Huang M."/>
            <person name="Chen T."/>
        </authorList>
    </citation>
    <scope>NUCLEOTIDE SEQUENCE [LARGE SCALE GENOMIC DNA]</scope>
    <source>
        <strain evidence="3 4">2014</strain>
    </source>
</reference>
<dbReference type="Gene3D" id="1.10.30.50">
    <property type="match status" value="1"/>
</dbReference>
<dbReference type="EMBL" id="CP034337">
    <property type="protein sequence ID" value="AZL76474.1"/>
    <property type="molecule type" value="Genomic_DNA"/>
</dbReference>
<dbReference type="InterPro" id="IPR002711">
    <property type="entry name" value="HNH"/>
</dbReference>
<protein>
    <recommendedName>
        <fullName evidence="2">HNH domain-containing protein</fullName>
    </recommendedName>
</protein>
<proteinExistence type="predicted"/>
<dbReference type="CDD" id="cd00085">
    <property type="entry name" value="HNHc"/>
    <property type="match status" value="1"/>
</dbReference>
<evidence type="ECO:0000256" key="1">
    <source>
        <dbReference type="SAM" id="MobiDB-lite"/>
    </source>
</evidence>